<reference evidence="1" key="1">
    <citation type="submission" date="2022-05" db="EMBL/GenBank/DDBJ databases">
        <title>The Musa troglodytarum L. genome provides insights into the mechanism of non-climacteric behaviour and enrichment of carotenoids.</title>
        <authorList>
            <person name="Wang J."/>
        </authorList>
    </citation>
    <scope>NUCLEOTIDE SEQUENCE</scope>
    <source>
        <tissue evidence="1">Leaf</tissue>
    </source>
</reference>
<evidence type="ECO:0000313" key="2">
    <source>
        <dbReference type="Proteomes" id="UP001055439"/>
    </source>
</evidence>
<dbReference type="AlphaFoldDB" id="A0A9E7GB39"/>
<organism evidence="1 2">
    <name type="scientific">Musa troglodytarum</name>
    <name type="common">fe'i banana</name>
    <dbReference type="NCBI Taxonomy" id="320322"/>
    <lineage>
        <taxon>Eukaryota</taxon>
        <taxon>Viridiplantae</taxon>
        <taxon>Streptophyta</taxon>
        <taxon>Embryophyta</taxon>
        <taxon>Tracheophyta</taxon>
        <taxon>Spermatophyta</taxon>
        <taxon>Magnoliopsida</taxon>
        <taxon>Liliopsida</taxon>
        <taxon>Zingiberales</taxon>
        <taxon>Musaceae</taxon>
        <taxon>Musa</taxon>
    </lineage>
</organism>
<keyword evidence="2" id="KW-1185">Reference proteome</keyword>
<gene>
    <name evidence="1" type="ORF">MUK42_34243</name>
</gene>
<proteinExistence type="predicted"/>
<dbReference type="Proteomes" id="UP001055439">
    <property type="component" value="Chromosome 6"/>
</dbReference>
<evidence type="ECO:0000313" key="1">
    <source>
        <dbReference type="EMBL" id="URE12286.1"/>
    </source>
</evidence>
<dbReference type="EMBL" id="CP097508">
    <property type="protein sequence ID" value="URE12286.1"/>
    <property type="molecule type" value="Genomic_DNA"/>
</dbReference>
<sequence length="69" mass="7640">MLGVLWSILPNVHTVSDSVPPADVVATAPAVPFHRLVHDRSIARPYLSSHTPLTSTADLLRLEWKEIDE</sequence>
<dbReference type="OrthoDB" id="10529091at2759"/>
<accession>A0A9E7GB39</accession>
<protein>
    <submittedName>
        <fullName evidence="1">Uncharacterized protein</fullName>
    </submittedName>
</protein>
<name>A0A9E7GB39_9LILI</name>